<dbReference type="AlphaFoldDB" id="A0A484LF25"/>
<dbReference type="SUPFAM" id="SSF81383">
    <property type="entry name" value="F-box domain"/>
    <property type="match status" value="1"/>
</dbReference>
<dbReference type="InterPro" id="IPR036047">
    <property type="entry name" value="F-box-like_dom_sf"/>
</dbReference>
<name>A0A484LF25_9ASTE</name>
<accession>A0A484LF25</accession>
<dbReference type="OrthoDB" id="433924at2759"/>
<evidence type="ECO:0000313" key="3">
    <source>
        <dbReference type="Proteomes" id="UP000595140"/>
    </source>
</evidence>
<dbReference type="EMBL" id="OOIL02001392">
    <property type="protein sequence ID" value="VFQ74941.1"/>
    <property type="molecule type" value="Genomic_DNA"/>
</dbReference>
<feature type="domain" description="F-box" evidence="1">
    <location>
        <begin position="33"/>
        <end position="69"/>
    </location>
</feature>
<protein>
    <recommendedName>
        <fullName evidence="1">F-box domain-containing protein</fullName>
    </recommendedName>
</protein>
<evidence type="ECO:0000259" key="1">
    <source>
        <dbReference type="Pfam" id="PF00646"/>
    </source>
</evidence>
<sequence>MEDCLWLRNIKVDLEHLVKANELMTNSSRVDRLSCLPWVVLDNILGRLPIDDVAKMSVLSHMWKNNWKYVSQKPANKENVGNNIAFHISDRVLKMYKRDFGLITRLKFGVEDEGDVPKYFERNELSKKYFKGNMILTRDEVETAFLKIGRSKKRDVGDAVKLGLLHVLEKKGCWGFSS</sequence>
<proteinExistence type="predicted"/>
<reference evidence="2 3" key="1">
    <citation type="submission" date="2018-04" db="EMBL/GenBank/DDBJ databases">
        <authorList>
            <person name="Vogel A."/>
        </authorList>
    </citation>
    <scope>NUCLEOTIDE SEQUENCE [LARGE SCALE GENOMIC DNA]</scope>
</reference>
<dbReference type="Proteomes" id="UP000595140">
    <property type="component" value="Unassembled WGS sequence"/>
</dbReference>
<gene>
    <name evidence="2" type="ORF">CCAM_LOCUS16717</name>
</gene>
<evidence type="ECO:0000313" key="2">
    <source>
        <dbReference type="EMBL" id="VFQ74941.1"/>
    </source>
</evidence>
<keyword evidence="3" id="KW-1185">Reference proteome</keyword>
<organism evidence="2 3">
    <name type="scientific">Cuscuta campestris</name>
    <dbReference type="NCBI Taxonomy" id="132261"/>
    <lineage>
        <taxon>Eukaryota</taxon>
        <taxon>Viridiplantae</taxon>
        <taxon>Streptophyta</taxon>
        <taxon>Embryophyta</taxon>
        <taxon>Tracheophyta</taxon>
        <taxon>Spermatophyta</taxon>
        <taxon>Magnoliopsida</taxon>
        <taxon>eudicotyledons</taxon>
        <taxon>Gunneridae</taxon>
        <taxon>Pentapetalae</taxon>
        <taxon>asterids</taxon>
        <taxon>lamiids</taxon>
        <taxon>Solanales</taxon>
        <taxon>Convolvulaceae</taxon>
        <taxon>Cuscuteae</taxon>
        <taxon>Cuscuta</taxon>
        <taxon>Cuscuta subgen. Grammica</taxon>
        <taxon>Cuscuta sect. Cleistogrammica</taxon>
    </lineage>
</organism>
<dbReference type="Pfam" id="PF00646">
    <property type="entry name" value="F-box"/>
    <property type="match status" value="1"/>
</dbReference>
<dbReference type="InterPro" id="IPR001810">
    <property type="entry name" value="F-box_dom"/>
</dbReference>